<evidence type="ECO:0000313" key="20">
    <source>
        <dbReference type="EMBL" id="KAB0796580.1"/>
    </source>
</evidence>
<organism evidence="20 21">
    <name type="scientific">Photinus pyralis</name>
    <name type="common">Common eastern firefly</name>
    <name type="synonym">Lampyris pyralis</name>
    <dbReference type="NCBI Taxonomy" id="7054"/>
    <lineage>
        <taxon>Eukaryota</taxon>
        <taxon>Metazoa</taxon>
        <taxon>Ecdysozoa</taxon>
        <taxon>Arthropoda</taxon>
        <taxon>Hexapoda</taxon>
        <taxon>Insecta</taxon>
        <taxon>Pterygota</taxon>
        <taxon>Neoptera</taxon>
        <taxon>Endopterygota</taxon>
        <taxon>Coleoptera</taxon>
        <taxon>Polyphaga</taxon>
        <taxon>Elateriformia</taxon>
        <taxon>Elateroidea</taxon>
        <taxon>Lampyridae</taxon>
        <taxon>Lampyrinae</taxon>
        <taxon>Photinus</taxon>
    </lineage>
</organism>
<dbReference type="SMART" id="SM00829">
    <property type="entry name" value="PKS_ER"/>
    <property type="match status" value="1"/>
</dbReference>
<dbReference type="SUPFAM" id="SSF53901">
    <property type="entry name" value="Thiolase-like"/>
    <property type="match status" value="2"/>
</dbReference>
<dbReference type="SUPFAM" id="SSF47336">
    <property type="entry name" value="ACP-like"/>
    <property type="match status" value="1"/>
</dbReference>
<dbReference type="InterPro" id="IPR014030">
    <property type="entry name" value="Ketoacyl_synth_N"/>
</dbReference>
<dbReference type="GO" id="GO:0004315">
    <property type="term" value="F:3-oxoacyl-[acyl-carrier-protein] synthase activity"/>
    <property type="evidence" value="ECO:0007669"/>
    <property type="project" value="InterPro"/>
</dbReference>
<evidence type="ECO:0000259" key="18">
    <source>
        <dbReference type="PROSITE" id="PS52004"/>
    </source>
</evidence>
<name>A0A5N4AGT2_PHOPY</name>
<evidence type="ECO:0000256" key="7">
    <source>
        <dbReference type="ARBA" id="ARBA00022801"/>
    </source>
</evidence>
<dbReference type="Gene3D" id="3.40.366.10">
    <property type="entry name" value="Malonyl-Coenzyme A Acyl Carrier Protein, domain 2"/>
    <property type="match status" value="2"/>
</dbReference>
<feature type="region of interest" description="N-terminal hotdog fold" evidence="16">
    <location>
        <begin position="1709"/>
        <end position="1834"/>
    </location>
</feature>
<dbReference type="GO" id="GO:0006633">
    <property type="term" value="P:fatty acid biosynthetic process"/>
    <property type="evidence" value="ECO:0007669"/>
    <property type="project" value="UniProtKB-UniPathway"/>
</dbReference>
<dbReference type="PANTHER" id="PTHR43775">
    <property type="entry name" value="FATTY ACID SYNTHASE"/>
    <property type="match status" value="1"/>
</dbReference>
<dbReference type="InterPro" id="IPR016036">
    <property type="entry name" value="Malonyl_transacylase_ACP-bd"/>
</dbReference>
<feature type="region of interest" description="C-terminal hotdog fold" evidence="16">
    <location>
        <begin position="1849"/>
        <end position="1987"/>
    </location>
</feature>
<dbReference type="Proteomes" id="UP000327044">
    <property type="component" value="Unassembled WGS sequence"/>
</dbReference>
<keyword evidence="9" id="KW-0521">NADP</keyword>
<dbReference type="PROSITE" id="PS00606">
    <property type="entry name" value="KS3_1"/>
    <property type="match status" value="2"/>
</dbReference>
<evidence type="ECO:0000256" key="8">
    <source>
        <dbReference type="ARBA" id="ARBA00022832"/>
    </source>
</evidence>
<protein>
    <recommendedName>
        <fullName evidence="2">Fatty acid synthase</fullName>
        <ecNumber evidence="1">2.3.1.85</ecNumber>
    </recommendedName>
</protein>
<dbReference type="Gene3D" id="3.40.50.720">
    <property type="entry name" value="NAD(P)-binding Rossmann-like Domain"/>
    <property type="match status" value="1"/>
</dbReference>
<feature type="domain" description="Carrier" evidence="17">
    <location>
        <begin position="2837"/>
        <end position="2913"/>
    </location>
</feature>
<dbReference type="SUPFAM" id="SSF50129">
    <property type="entry name" value="GroES-like"/>
    <property type="match status" value="1"/>
</dbReference>
<evidence type="ECO:0000256" key="10">
    <source>
        <dbReference type="ARBA" id="ARBA00023002"/>
    </source>
</evidence>
<dbReference type="InterPro" id="IPR057326">
    <property type="entry name" value="KR_dom"/>
</dbReference>
<feature type="domain" description="PKS/mFAS DH" evidence="19">
    <location>
        <begin position="1709"/>
        <end position="1987"/>
    </location>
</feature>
<dbReference type="GO" id="GO:0016491">
    <property type="term" value="F:oxidoreductase activity"/>
    <property type="evidence" value="ECO:0007669"/>
    <property type="project" value="UniProtKB-KW"/>
</dbReference>
<feature type="active site" description="Proton acceptor; for dehydratase activity" evidence="16">
    <location>
        <position position="1745"/>
    </location>
</feature>
<dbReference type="InterPro" id="IPR014043">
    <property type="entry name" value="Acyl_transferase_dom"/>
</dbReference>
<dbReference type="Pfam" id="PF02801">
    <property type="entry name" value="Ketoacyl-synt_C"/>
    <property type="match status" value="2"/>
</dbReference>
<dbReference type="SUPFAM" id="SSF51735">
    <property type="entry name" value="NAD(P)-binding Rossmann-fold domains"/>
    <property type="match status" value="2"/>
</dbReference>
<dbReference type="InterPro" id="IPR020841">
    <property type="entry name" value="PKS_Beta-ketoAc_synthase_dom"/>
</dbReference>
<evidence type="ECO:0000256" key="5">
    <source>
        <dbReference type="ARBA" id="ARBA00022553"/>
    </source>
</evidence>
<evidence type="ECO:0000256" key="11">
    <source>
        <dbReference type="ARBA" id="ARBA00023027"/>
    </source>
</evidence>
<keyword evidence="10" id="KW-0560">Oxidoreductase</keyword>
<dbReference type="PANTHER" id="PTHR43775:SF7">
    <property type="entry name" value="FATTY ACID SYNTHASE"/>
    <property type="match status" value="1"/>
</dbReference>
<evidence type="ECO:0000313" key="21">
    <source>
        <dbReference type="Proteomes" id="UP000327044"/>
    </source>
</evidence>
<evidence type="ECO:0000256" key="15">
    <source>
        <dbReference type="ARBA" id="ARBA00044883"/>
    </source>
</evidence>
<dbReference type="Pfam" id="PF21149">
    <property type="entry name" value="FAS_pseudo-KR"/>
    <property type="match status" value="1"/>
</dbReference>
<dbReference type="EC" id="2.3.1.85" evidence="1"/>
<dbReference type="InterPro" id="IPR036736">
    <property type="entry name" value="ACP-like_sf"/>
</dbReference>
<dbReference type="InterPro" id="IPR013968">
    <property type="entry name" value="PKS_KR"/>
</dbReference>
<dbReference type="InterPro" id="IPR016035">
    <property type="entry name" value="Acyl_Trfase/lysoPLipase"/>
</dbReference>
<dbReference type="SMART" id="SM00823">
    <property type="entry name" value="PKS_PP"/>
    <property type="match status" value="1"/>
</dbReference>
<evidence type="ECO:0000256" key="12">
    <source>
        <dbReference type="ARBA" id="ARBA00023098"/>
    </source>
</evidence>
<proteinExistence type="predicted"/>
<evidence type="ECO:0000256" key="6">
    <source>
        <dbReference type="ARBA" id="ARBA00022679"/>
    </source>
</evidence>
<reference evidence="20 21" key="1">
    <citation type="journal article" date="2018" name="Elife">
        <title>Firefly genomes illuminate parallel origins of bioluminescence in beetles.</title>
        <authorList>
            <person name="Fallon T.R."/>
            <person name="Lower S.E."/>
            <person name="Chang C.H."/>
            <person name="Bessho-Uehara M."/>
            <person name="Martin G.J."/>
            <person name="Bewick A.J."/>
            <person name="Behringer M."/>
            <person name="Debat H.J."/>
            <person name="Wong I."/>
            <person name="Day J.C."/>
            <person name="Suvorov A."/>
            <person name="Silva C.J."/>
            <person name="Stanger-Hall K.F."/>
            <person name="Hall D.W."/>
            <person name="Schmitz R.J."/>
            <person name="Nelson D.R."/>
            <person name="Lewis S.M."/>
            <person name="Shigenobu S."/>
            <person name="Bybee S.M."/>
            <person name="Larracuente A.M."/>
            <person name="Oba Y."/>
            <person name="Weng J.K."/>
        </authorList>
    </citation>
    <scope>NUCLEOTIDE SEQUENCE [LARGE SCALE GENOMIC DNA]</scope>
    <source>
        <strain evidence="20">1611_PpyrPB1</strain>
        <tissue evidence="20">Whole body</tissue>
    </source>
</reference>
<dbReference type="InterPro" id="IPR050091">
    <property type="entry name" value="PKS_NRPS_Biosynth_Enz"/>
</dbReference>
<evidence type="ECO:0000256" key="9">
    <source>
        <dbReference type="ARBA" id="ARBA00022857"/>
    </source>
</evidence>
<dbReference type="CDD" id="cd00833">
    <property type="entry name" value="PKS"/>
    <property type="match status" value="2"/>
</dbReference>
<dbReference type="GO" id="GO:0016787">
    <property type="term" value="F:hydrolase activity"/>
    <property type="evidence" value="ECO:0007669"/>
    <property type="project" value="UniProtKB-KW"/>
</dbReference>
<dbReference type="Pfam" id="PF13602">
    <property type="entry name" value="ADH_zinc_N_2"/>
    <property type="match status" value="1"/>
</dbReference>
<dbReference type="InterPro" id="IPR049391">
    <property type="entry name" value="FAS_pseudo-KR"/>
</dbReference>
<dbReference type="SMART" id="SM00822">
    <property type="entry name" value="PKS_KR"/>
    <property type="match status" value="1"/>
</dbReference>
<dbReference type="PROSITE" id="PS50075">
    <property type="entry name" value="CARRIER"/>
    <property type="match status" value="1"/>
</dbReference>
<evidence type="ECO:0000256" key="16">
    <source>
        <dbReference type="PROSITE-ProRule" id="PRU01363"/>
    </source>
</evidence>
<dbReference type="Pfam" id="PF00550">
    <property type="entry name" value="PP-binding"/>
    <property type="match status" value="1"/>
</dbReference>
<dbReference type="Gene3D" id="1.10.1200.10">
    <property type="entry name" value="ACP-like"/>
    <property type="match status" value="1"/>
</dbReference>
<dbReference type="InterPro" id="IPR032821">
    <property type="entry name" value="PKS_assoc"/>
</dbReference>
<keyword evidence="5" id="KW-0597">Phosphoprotein</keyword>
<dbReference type="FunFam" id="3.90.180.10:FF:000015">
    <property type="entry name" value="Fatty acid synthase"/>
    <property type="match status" value="1"/>
</dbReference>
<dbReference type="SMART" id="SM00825">
    <property type="entry name" value="PKS_KS"/>
    <property type="match status" value="2"/>
</dbReference>
<comment type="caution">
    <text evidence="20">The sequence shown here is derived from an EMBL/GenBank/DDBJ whole genome shotgun (WGS) entry which is preliminary data.</text>
</comment>
<keyword evidence="21" id="KW-1185">Reference proteome</keyword>
<dbReference type="PROSITE" id="PS52019">
    <property type="entry name" value="PKS_MFAS_DH"/>
    <property type="match status" value="1"/>
</dbReference>
<evidence type="ECO:0000259" key="17">
    <source>
        <dbReference type="PROSITE" id="PS50075"/>
    </source>
</evidence>
<dbReference type="GO" id="GO:0004312">
    <property type="term" value="F:fatty acid synthase activity"/>
    <property type="evidence" value="ECO:0007669"/>
    <property type="project" value="UniProtKB-EC"/>
</dbReference>
<keyword evidence="4" id="KW-0444">Lipid biosynthesis</keyword>
<dbReference type="UniPathway" id="UPA00094"/>
<keyword evidence="6" id="KW-0808">Transferase</keyword>
<keyword evidence="14" id="KW-0511">Multifunctional enzyme</keyword>
<dbReference type="PROSITE" id="PS52004">
    <property type="entry name" value="KS3_2"/>
    <property type="match status" value="2"/>
</dbReference>
<feature type="domain" description="Ketosynthase family 3 (KS3)" evidence="18">
    <location>
        <begin position="13"/>
        <end position="418"/>
    </location>
</feature>
<dbReference type="CDD" id="cd05195">
    <property type="entry name" value="enoyl_red"/>
    <property type="match status" value="1"/>
</dbReference>
<dbReference type="Gene3D" id="3.10.129.110">
    <property type="entry name" value="Polyketide synthase dehydratase"/>
    <property type="match status" value="1"/>
</dbReference>
<dbReference type="InterPro" id="IPR020806">
    <property type="entry name" value="PKS_PP-bd"/>
</dbReference>
<comment type="catalytic activity">
    <reaction evidence="15">
        <text>acetyl-CoA + n malonyl-CoA + 2n NADPH + 2n H(+) = a long-chain fatty acid + (n+1) CoA + n CO2 + 2n NADP(+).</text>
        <dbReference type="EC" id="2.3.1.85"/>
    </reaction>
</comment>
<evidence type="ECO:0000256" key="13">
    <source>
        <dbReference type="ARBA" id="ARBA00023160"/>
    </source>
</evidence>
<dbReference type="Gene3D" id="3.90.180.10">
    <property type="entry name" value="Medium-chain alcohol dehydrogenases, catalytic domain"/>
    <property type="match status" value="1"/>
</dbReference>
<sequence>MPVESNQASAPLENEIVISGISGRFPECDTVEELKQKLLDGVDMVTSDETRWPAKLHGLPARMGKLKTLDQFDAAFFGIHSKQAHVLDPQARILLEVTYEAIVDAGYNPSELKGNRVGVFVGVNGSDTGAYWRHSPDTVSAYCATGVERTMLANRISYFFDFIGPSMCIDTACSSSMMAFQRAFASIRAGECDAAVVGGSNVCLQPTMSLQYHRLNMLSEEGKCKAFDQSGNGFVRAEAISAIFLQRAKNARRIYATILGAKSNTDGYKEQGITFPSCKLQRKLMEEVYNEFGINPVSVSFVEAHGTGTQAGDPQELNAIAEVLCKNRKEPLSIGSIKSNLGHSESASGVCGIAKAIIAMECGILPRNLHFTSPNTQIAALSDGRLEVVAQNKNWSGGIIGINSFGFGGANIHVVLRSNPKSKKVAAPVTIPRLVTVSGRTHDSVCKLLDGVEQNKHDTELMALLNSVHSHNITGHGFRGYRLLGKELAPEIANVTSEKRPIWYVYTGVGCQWPHMAKDMMKFEEFRNSIRECAAILKPYGVDVEDLVLNSSATSLENVVNSLVAINAVQIALTDFLSTLGIKPDGFVACAYADQGLTREQTIKSAYQRGVALLENNLPKGKMAAVGLSLEECQKRCPPGIGIGCHNSKDNVTITGPENLVDDFVAKLTADGIFSRTVPSAGLAFHSNYIANAVPALQKAFDEIIPHPKPRSSKWISSSFPESAWDTLGGKLCSAEYHITNVIAPVLFYEAIQHIPKNAIVIEIAPHGLLQAILKRTLHSECTNISLVSRAASNNVDFFLSAIGKIFNAGAQPQIARMYPPVQYPVGRGTTMINSLVEWDHSEKWTVVNFAEQSSMSGEYSVYHIFAIMPVESNQASAPLENEIVISGISGRFPECDTVEELKQKLLDGVDMVTSDETRWPAKLHGLPARMGKLKTLDQFDAAFFGIHSKQAHVLDPQSRILLEVTYEAIVDAGYNPSELKGNRVGVFVGVNGSDTGAYWRHSPDTVSAYCATGVERTMLANRISYFFDFIGPSMCIDTACSSSMMAFQRAFASIRAGECDAAVVGGSNVCLQPTMSLQYHRLNMLSEEGKCKAFDQSGNGFVRAEAISAIFLQRAKNARRIYATILGAKSNTDGYKEQGITFPSCKLQRKLMEEVYNEFGINPVSVSFVEAHGTGTQAGDPQELNAIAEVLCKNRKEPLSIGSIKSNLGHSESASGVCGIAKAIIAMECGILPRNLHFTSPNTQIAALSDGRLEVVAQNKNWSGGIIGINSFGFGGANIHVVLRSNPKSKKVAAPVTIPRLVTVSGRTHDSVCKLLDGVEQNKHDTELMALLNSVHSHNITGHGFRGYRLLGKELAPEIANVTSEKRPIWYVYTGVGCQWPHMAKDMMKFEEFRNSIRECAAILKPYGVDVEDLVLNSSATSLENVVNSLVAINAVQIALTDFLSTLGIKPDGFVACAYADQGLTREQTIKSAYQRGVALLENNLPKGKMAAVGLSLEECQKRCPPGIGIGCHNSKDNVTITGPENLVDDFVAKLTADGIFSRTVPSAGLAFHSNYIANAVPALQKAFDEIIPHPKPRSSKWISSSFPESAWDTLGGKLCSAEYHITNVIAPVLFYEAIQHIPKNAIVIEIAPHGLLQAILKRTLHSECTNISLVSRAASNNVDFFLSAIGKIFNAGAQPQIARMYPPVQYPVGRGTTMINSLVEWDHSEKWTVVNFAEQSSMSGECKYNVDLTKELDQFLTGHKLHGKIVFPVAGYLIMAWKTLAKLRNEDFEQMPVVMEEVQFKRGTKISMDAVVKFSINILESSGEFEICEGGSSVVSGKIFVPRDVSKEFVPVPQAPIKAETDLLQLTTDDIYKELRFRGYDYEGPFRLIESSDNRFVNGIVKRQSNWVTDLDALFQFTSLGQKARDLYVPTRIRRVVINPTLHRASNNSVPISMFPKTGVAHCGGFQVHQIKWSISRKPLDLVPPKLERYKFVPYDDVILPREHALTVLTQIVLENTDALKLRVIEMLQDTNKVKTFHIKEAIEAEPKLSVDYAVIKLIETNLAEFETEQVQVLPREMLDQFKANVHLVVMKDVQSPGNLGLTKSACAALKPGGFILSEEQELSDIVILQSLGLKAVATHCADMTNFVLLRKPLEIQRDLLVLKITEKNYKWVTPLAQALKKSATDGTKIFLVSQGDEFSGLVGLVNCLKKEPGGMNVRAYYIPKETKETFSLSSAYYQNQIEKDLIHNVLKYEMWGSYRHLLLDRNIVASNHAYINIDTKGDLTTLRWVEGPHHSPEDTSDLCSVYYASVNFRDVMLATGHLPSDAVPGEYGTHECLMGLEFSGRDSKGRRVMGLVESRGLALTCIAQPHLLWEVPKQWTLEEAATVPLVYGTAYYALIIRGQLQPGDSILIHSGAGGVGQAAISVALSMGCTVFTTVGNQSKRTFLKQTFPQLRDEHIGNSRDASFEQLILNETDGRGVDVVLNSLAGDLLQASVRCLAWGGRFLEIGKVDLFDNSLLGMSVFLKNTTFHGILFDVMIEKNNYHTPRIVQLVSDGIASGVVRPLSSTVFGEDQAEEAFRFMASGKHIGKILLKIRTEEDQSVCIPRPTVTNCVAHNYMHPKKSYVVVGGLGGFGLELTTWLILRGATKIVLCCHNGVTTGYQSLCIRRWREDGATIAISQTDVTSEHGVSELFKEALHHGPIGGVFNLAEVLEDAQTINLSAEDFEAVCQPKIQGTKNLDAATRSLAPNLDHFVVFSSISCGRGGMGQANNGFANSAMERICESRQADGFPGLAIQWGTVDDVGIAKKVDEVSLALGIIPQRIRSCLNTMDVFINQPHAIVASMVLGKSVKVEKEIGMADVVANILGLKDFKTVSPTMVFSDFGMDSLMVSEIKQTLEENYDIHLTVDGVRSLTFERLSLLSIAK</sequence>
<dbReference type="SMART" id="SM00827">
    <property type="entry name" value="PKS_AT"/>
    <property type="match status" value="2"/>
</dbReference>
<keyword evidence="3" id="KW-0596">Phosphopantetheine</keyword>
<dbReference type="InterPro" id="IPR042104">
    <property type="entry name" value="PKS_dehydratase_sf"/>
</dbReference>
<dbReference type="Pfam" id="PF16197">
    <property type="entry name" value="KAsynt_C_assoc"/>
    <property type="match status" value="2"/>
</dbReference>
<feature type="active site" description="Proton donor; for dehydratase activity" evidence="16">
    <location>
        <position position="1898"/>
    </location>
</feature>
<dbReference type="GO" id="GO:0031177">
    <property type="term" value="F:phosphopantetheine binding"/>
    <property type="evidence" value="ECO:0007669"/>
    <property type="project" value="InterPro"/>
</dbReference>
<dbReference type="InParanoid" id="A0A5N4AGT2"/>
<evidence type="ECO:0000256" key="3">
    <source>
        <dbReference type="ARBA" id="ARBA00022450"/>
    </source>
</evidence>
<gene>
    <name evidence="20" type="ORF">PPYR_10641</name>
</gene>
<dbReference type="InterPro" id="IPR018201">
    <property type="entry name" value="Ketoacyl_synth_AS"/>
</dbReference>
<evidence type="ECO:0000256" key="14">
    <source>
        <dbReference type="ARBA" id="ARBA00023268"/>
    </source>
</evidence>
<evidence type="ECO:0000259" key="19">
    <source>
        <dbReference type="PROSITE" id="PS52019"/>
    </source>
</evidence>
<evidence type="ECO:0000256" key="1">
    <source>
        <dbReference type="ARBA" id="ARBA00012873"/>
    </source>
</evidence>
<dbReference type="Pfam" id="PF00698">
    <property type="entry name" value="Acyl_transf_1"/>
    <property type="match status" value="2"/>
</dbReference>
<dbReference type="CDD" id="cd08954">
    <property type="entry name" value="KR_1_FAS_SDR_x"/>
    <property type="match status" value="1"/>
</dbReference>
<dbReference type="InterPro" id="IPR011032">
    <property type="entry name" value="GroES-like_sf"/>
</dbReference>
<dbReference type="Pfam" id="PF00109">
    <property type="entry name" value="ketoacyl-synt"/>
    <property type="match status" value="2"/>
</dbReference>
<dbReference type="FunFam" id="3.40.50.720:FF:000209">
    <property type="entry name" value="Polyketide synthase Pks12"/>
    <property type="match status" value="1"/>
</dbReference>
<dbReference type="InterPro" id="IPR001227">
    <property type="entry name" value="Ac_transferase_dom_sf"/>
</dbReference>
<keyword evidence="11" id="KW-0520">NAD</keyword>
<dbReference type="InterPro" id="IPR014031">
    <property type="entry name" value="Ketoacyl_synth_C"/>
</dbReference>
<keyword evidence="13" id="KW-0275">Fatty acid biosynthesis</keyword>
<feature type="domain" description="Ketosynthase family 3 (KS3)" evidence="18">
    <location>
        <begin position="881"/>
        <end position="1286"/>
    </location>
</feature>
<dbReference type="SUPFAM" id="SSF52151">
    <property type="entry name" value="FabD/lysophospholipase-like"/>
    <property type="match status" value="2"/>
</dbReference>
<keyword evidence="12" id="KW-0443">Lipid metabolism</keyword>
<evidence type="ECO:0000256" key="2">
    <source>
        <dbReference type="ARBA" id="ARBA00018769"/>
    </source>
</evidence>
<accession>A0A5N4AGT2</accession>
<dbReference type="Gene3D" id="3.40.47.10">
    <property type="match status" value="2"/>
</dbReference>
<dbReference type="EMBL" id="VVIM01000007">
    <property type="protein sequence ID" value="KAB0796580.1"/>
    <property type="molecule type" value="Genomic_DNA"/>
</dbReference>
<dbReference type="InterPro" id="IPR016039">
    <property type="entry name" value="Thiolase-like"/>
</dbReference>
<dbReference type="InterPro" id="IPR036291">
    <property type="entry name" value="NAD(P)-bd_dom_sf"/>
</dbReference>
<dbReference type="Gene3D" id="3.30.70.3290">
    <property type="match status" value="2"/>
</dbReference>
<keyword evidence="7" id="KW-0378">Hydrolase</keyword>
<dbReference type="InterPro" id="IPR020843">
    <property type="entry name" value="ER"/>
</dbReference>
<keyword evidence="8" id="KW-0276">Fatty acid metabolism</keyword>
<dbReference type="SUPFAM" id="SSF55048">
    <property type="entry name" value="Probable ACP-binding domain of malonyl-CoA ACP transacylase"/>
    <property type="match status" value="2"/>
</dbReference>
<dbReference type="InterPro" id="IPR009081">
    <property type="entry name" value="PP-bd_ACP"/>
</dbReference>
<evidence type="ECO:0000256" key="4">
    <source>
        <dbReference type="ARBA" id="ARBA00022516"/>
    </source>
</evidence>
<dbReference type="InterPro" id="IPR049900">
    <property type="entry name" value="PKS_mFAS_DH"/>
</dbReference>
<dbReference type="Pfam" id="PF08659">
    <property type="entry name" value="KR"/>
    <property type="match status" value="1"/>
</dbReference>